<evidence type="ECO:0000313" key="2">
    <source>
        <dbReference type="EMBL" id="SSC12910.1"/>
    </source>
</evidence>
<dbReference type="RefSeq" id="WP_169699129.1">
    <property type="nucleotide sequence ID" value="NZ_LS974202.1"/>
</dbReference>
<dbReference type="KEGG" id="minf:MESINF_1466"/>
<evidence type="ECO:0000259" key="1">
    <source>
        <dbReference type="Pfam" id="PF03551"/>
    </source>
</evidence>
<reference evidence="2 3" key="1">
    <citation type="submission" date="2017-01" db="EMBL/GenBank/DDBJ databases">
        <authorList>
            <person name="Erauso G."/>
        </authorList>
    </citation>
    <scope>NUCLEOTIDE SEQUENCE [LARGE SCALE GENOMIC DNA]</scope>
    <source>
        <strain evidence="2">MESINF1</strain>
    </source>
</reference>
<protein>
    <submittedName>
        <fullName evidence="2">Predicted transcriptional regulator</fullName>
    </submittedName>
</protein>
<dbReference type="PANTHER" id="PTHR33169">
    <property type="entry name" value="PADR-FAMILY TRANSCRIPTIONAL REGULATOR"/>
    <property type="match status" value="1"/>
</dbReference>
<accession>A0A7Z7LG99</accession>
<dbReference type="InterPro" id="IPR036388">
    <property type="entry name" value="WH-like_DNA-bd_sf"/>
</dbReference>
<gene>
    <name evidence="2" type="ORF">MESINF_1466</name>
</gene>
<dbReference type="InterPro" id="IPR036390">
    <property type="entry name" value="WH_DNA-bd_sf"/>
</dbReference>
<feature type="domain" description="Transcription regulator PadR N-terminal" evidence="1">
    <location>
        <begin position="14"/>
        <end position="82"/>
    </location>
</feature>
<evidence type="ECO:0000313" key="3">
    <source>
        <dbReference type="Proteomes" id="UP000250796"/>
    </source>
</evidence>
<dbReference type="InterPro" id="IPR052509">
    <property type="entry name" value="Metal_resp_DNA-bind_regulator"/>
</dbReference>
<dbReference type="Gene3D" id="1.10.10.10">
    <property type="entry name" value="Winged helix-like DNA-binding domain superfamily/Winged helix DNA-binding domain"/>
    <property type="match status" value="1"/>
</dbReference>
<dbReference type="Pfam" id="PF03551">
    <property type="entry name" value="PadR"/>
    <property type="match status" value="1"/>
</dbReference>
<proteinExistence type="predicted"/>
<sequence length="109" mass="12431">MDSQMKKGVLDLCVLSILDKEDCYGYQLVERVSSAVEISEGTIYPLLKRLQKENLLSSYIIESSEGPARKYYRLTDSGRSRFMDLKRDWREFAESVNALIGGEVDNEGI</sequence>
<name>A0A7Z7LG99_9BACT</name>
<dbReference type="Proteomes" id="UP000250796">
    <property type="component" value="Chromosome MESINF"/>
</dbReference>
<dbReference type="SUPFAM" id="SSF46785">
    <property type="entry name" value="Winged helix' DNA-binding domain"/>
    <property type="match status" value="1"/>
</dbReference>
<dbReference type="PANTHER" id="PTHR33169:SF24">
    <property type="entry name" value="TRANSCRIPTIONAL REGULATOR, PADR FAMILY"/>
    <property type="match status" value="1"/>
</dbReference>
<dbReference type="InterPro" id="IPR005149">
    <property type="entry name" value="Tscrpt_reg_PadR_N"/>
</dbReference>
<dbReference type="EMBL" id="LS974202">
    <property type="protein sequence ID" value="SSC12910.1"/>
    <property type="molecule type" value="Genomic_DNA"/>
</dbReference>
<organism evidence="2 3">
    <name type="scientific">Mesotoga infera</name>
    <dbReference type="NCBI Taxonomy" id="1236046"/>
    <lineage>
        <taxon>Bacteria</taxon>
        <taxon>Thermotogati</taxon>
        <taxon>Thermotogota</taxon>
        <taxon>Thermotogae</taxon>
        <taxon>Kosmotogales</taxon>
        <taxon>Kosmotogaceae</taxon>
        <taxon>Mesotoga</taxon>
    </lineage>
</organism>
<dbReference type="AlphaFoldDB" id="A0A7Z7LG99"/>
<keyword evidence="3" id="KW-1185">Reference proteome</keyword>